<protein>
    <submittedName>
        <fullName evidence="5">Succinate dehydrogenase</fullName>
    </submittedName>
</protein>
<comment type="cofactor">
    <cofactor evidence="1">
        <name>[3Fe-4S] cluster</name>
        <dbReference type="ChEBI" id="CHEBI:21137"/>
    </cofactor>
</comment>
<gene>
    <name evidence="5" type="ORF">GOM49_04940</name>
</gene>
<evidence type="ECO:0000313" key="6">
    <source>
        <dbReference type="Proteomes" id="UP000422764"/>
    </source>
</evidence>
<evidence type="ECO:0000313" key="5">
    <source>
        <dbReference type="EMBL" id="QGU96794.1"/>
    </source>
</evidence>
<dbReference type="GO" id="GO:0009060">
    <property type="term" value="P:aerobic respiration"/>
    <property type="evidence" value="ECO:0007669"/>
    <property type="project" value="TreeGrafter"/>
</dbReference>
<dbReference type="AlphaFoldDB" id="A0A6I6F6F8"/>
<reference evidence="5 6" key="1">
    <citation type="submission" date="2019-12" db="EMBL/GenBank/DDBJ databases">
        <title>Genome sequenceing of Clostridium bovifaecis.</title>
        <authorList>
            <person name="Yao Y."/>
        </authorList>
    </citation>
    <scope>NUCLEOTIDE SEQUENCE [LARGE SCALE GENOMIC DNA]</scope>
    <source>
        <strain evidence="5 6">BXX</strain>
    </source>
</reference>
<dbReference type="PANTHER" id="PTHR11921:SF29">
    <property type="entry name" value="SUCCINATE DEHYDROGENASE [UBIQUINONE] IRON-SULFUR SUBUNIT, MITOCHONDRIAL"/>
    <property type="match status" value="1"/>
</dbReference>
<dbReference type="EMBL" id="CP046522">
    <property type="protein sequence ID" value="QGU96794.1"/>
    <property type="molecule type" value="Genomic_DNA"/>
</dbReference>
<evidence type="ECO:0000256" key="2">
    <source>
        <dbReference type="ARBA" id="ARBA00009433"/>
    </source>
</evidence>
<comment type="similarity">
    <text evidence="2">Belongs to the succinate dehydrogenase/fumarate reductase iron-sulfur protein family.</text>
</comment>
<evidence type="ECO:0000256" key="3">
    <source>
        <dbReference type="ARBA" id="ARBA00034078"/>
    </source>
</evidence>
<dbReference type="GO" id="GO:0022904">
    <property type="term" value="P:respiratory electron transport chain"/>
    <property type="evidence" value="ECO:0007669"/>
    <property type="project" value="TreeGrafter"/>
</dbReference>
<dbReference type="PANTHER" id="PTHR11921">
    <property type="entry name" value="SUCCINATE DEHYDROGENASE IRON-SULFUR PROTEIN"/>
    <property type="match status" value="1"/>
</dbReference>
<dbReference type="InterPro" id="IPR025192">
    <property type="entry name" value="Succ_DH/fum_Rdtase_N"/>
</dbReference>
<accession>A0A6I6F6F8</accession>
<feature type="domain" description="Succinate dehydogenase/fumarate reductase N-terminal" evidence="4">
    <location>
        <begin position="2"/>
        <end position="104"/>
    </location>
</feature>
<proteinExistence type="inferred from homology"/>
<dbReference type="GO" id="GO:0051536">
    <property type="term" value="F:iron-sulfur cluster binding"/>
    <property type="evidence" value="ECO:0007669"/>
    <property type="project" value="InterPro"/>
</dbReference>
<dbReference type="InterPro" id="IPR036010">
    <property type="entry name" value="2Fe-2S_ferredoxin-like_sf"/>
</dbReference>
<dbReference type="InterPro" id="IPR012675">
    <property type="entry name" value="Beta-grasp_dom_sf"/>
</dbReference>
<dbReference type="Gene3D" id="3.10.20.30">
    <property type="match status" value="1"/>
</dbReference>
<sequence>MKVKIYRFDYSQNKESYFDEFEVPVPKDKNWTVMDVLDYIAETMDSSISYYKHSVCNHGICGRCTLQVNGKVGLACLCVANDYKELTLEPVPNGNVIKDLIVKRA</sequence>
<dbReference type="SUPFAM" id="SSF54292">
    <property type="entry name" value="2Fe-2S ferredoxin-like"/>
    <property type="match status" value="1"/>
</dbReference>
<keyword evidence="6" id="KW-1185">Reference proteome</keyword>
<organism evidence="5 6">
    <name type="scientific">Clostridium bovifaecis</name>
    <dbReference type="NCBI Taxonomy" id="2184719"/>
    <lineage>
        <taxon>Bacteria</taxon>
        <taxon>Bacillati</taxon>
        <taxon>Bacillota</taxon>
        <taxon>Clostridia</taxon>
        <taxon>Eubacteriales</taxon>
        <taxon>Clostridiaceae</taxon>
        <taxon>Clostridium</taxon>
    </lineage>
</organism>
<evidence type="ECO:0000256" key="1">
    <source>
        <dbReference type="ARBA" id="ARBA00001927"/>
    </source>
</evidence>
<dbReference type="InterPro" id="IPR050573">
    <property type="entry name" value="SDH/FRD_Iron-Sulfur"/>
</dbReference>
<comment type="cofactor">
    <cofactor evidence="3">
        <name>[2Fe-2S] cluster</name>
        <dbReference type="ChEBI" id="CHEBI:190135"/>
    </cofactor>
</comment>
<evidence type="ECO:0000259" key="4">
    <source>
        <dbReference type="Pfam" id="PF13085"/>
    </source>
</evidence>
<name>A0A6I6F6F8_9CLOT</name>
<dbReference type="Proteomes" id="UP000422764">
    <property type="component" value="Chromosome"/>
</dbReference>
<dbReference type="GO" id="GO:0009055">
    <property type="term" value="F:electron transfer activity"/>
    <property type="evidence" value="ECO:0007669"/>
    <property type="project" value="InterPro"/>
</dbReference>
<dbReference type="Pfam" id="PF13085">
    <property type="entry name" value="Fer2_3"/>
    <property type="match status" value="1"/>
</dbReference>